<sequence length="72" mass="8162">MVVKNELGYLAALFSRFDVMLAFTVTKSCDRLCANMKNISIFSILLLPTAVAVFYVQNKPELPEEESSEREE</sequence>
<gene>
    <name evidence="2" type="ORF">Ahy_B04g073627</name>
</gene>
<keyword evidence="3" id="KW-1185">Reference proteome</keyword>
<dbReference type="Proteomes" id="UP000289738">
    <property type="component" value="Chromosome B04"/>
</dbReference>
<evidence type="ECO:0000256" key="1">
    <source>
        <dbReference type="SAM" id="Phobius"/>
    </source>
</evidence>
<accession>A0A444ZQV0</accession>
<protein>
    <submittedName>
        <fullName evidence="2">Uncharacterized protein</fullName>
    </submittedName>
</protein>
<evidence type="ECO:0000313" key="2">
    <source>
        <dbReference type="EMBL" id="RYR16593.1"/>
    </source>
</evidence>
<keyword evidence="1" id="KW-0812">Transmembrane</keyword>
<comment type="caution">
    <text evidence="2">The sequence shown here is derived from an EMBL/GenBank/DDBJ whole genome shotgun (WGS) entry which is preliminary data.</text>
</comment>
<reference evidence="2 3" key="1">
    <citation type="submission" date="2019-01" db="EMBL/GenBank/DDBJ databases">
        <title>Sequencing of cultivated peanut Arachis hypogaea provides insights into genome evolution and oil improvement.</title>
        <authorList>
            <person name="Chen X."/>
        </authorList>
    </citation>
    <scope>NUCLEOTIDE SEQUENCE [LARGE SCALE GENOMIC DNA]</scope>
    <source>
        <strain evidence="3">cv. Fuhuasheng</strain>
        <tissue evidence="2">Leaves</tissue>
    </source>
</reference>
<keyword evidence="1" id="KW-0472">Membrane</keyword>
<organism evidence="2 3">
    <name type="scientific">Arachis hypogaea</name>
    <name type="common">Peanut</name>
    <dbReference type="NCBI Taxonomy" id="3818"/>
    <lineage>
        <taxon>Eukaryota</taxon>
        <taxon>Viridiplantae</taxon>
        <taxon>Streptophyta</taxon>
        <taxon>Embryophyta</taxon>
        <taxon>Tracheophyta</taxon>
        <taxon>Spermatophyta</taxon>
        <taxon>Magnoliopsida</taxon>
        <taxon>eudicotyledons</taxon>
        <taxon>Gunneridae</taxon>
        <taxon>Pentapetalae</taxon>
        <taxon>rosids</taxon>
        <taxon>fabids</taxon>
        <taxon>Fabales</taxon>
        <taxon>Fabaceae</taxon>
        <taxon>Papilionoideae</taxon>
        <taxon>50 kb inversion clade</taxon>
        <taxon>dalbergioids sensu lato</taxon>
        <taxon>Dalbergieae</taxon>
        <taxon>Pterocarpus clade</taxon>
        <taxon>Arachis</taxon>
    </lineage>
</organism>
<dbReference type="EMBL" id="SDMP01000014">
    <property type="protein sequence ID" value="RYR16593.1"/>
    <property type="molecule type" value="Genomic_DNA"/>
</dbReference>
<dbReference type="AlphaFoldDB" id="A0A444ZQV0"/>
<feature type="transmembrane region" description="Helical" evidence="1">
    <location>
        <begin position="38"/>
        <end position="56"/>
    </location>
</feature>
<name>A0A444ZQV0_ARAHY</name>
<evidence type="ECO:0000313" key="3">
    <source>
        <dbReference type="Proteomes" id="UP000289738"/>
    </source>
</evidence>
<proteinExistence type="predicted"/>
<keyword evidence="1" id="KW-1133">Transmembrane helix</keyword>